<dbReference type="SUPFAM" id="SSF52922">
    <property type="entry name" value="TK C-terminal domain-like"/>
    <property type="match status" value="1"/>
</dbReference>
<feature type="binding site" evidence="8">
    <location>
        <position position="228"/>
    </location>
    <ligand>
        <name>Mg(2+)</name>
        <dbReference type="ChEBI" id="CHEBI:18420"/>
    </ligand>
</feature>
<dbReference type="InterPro" id="IPR009014">
    <property type="entry name" value="Transketo_C/PFOR_II"/>
</dbReference>
<dbReference type="InterPro" id="IPR004660">
    <property type="entry name" value="PDH_E1"/>
</dbReference>
<accession>A0A5J4KV68</accession>
<evidence type="ECO:0000256" key="8">
    <source>
        <dbReference type="PIRSR" id="PIRSR000156-1"/>
    </source>
</evidence>
<evidence type="ECO:0000313" key="12">
    <source>
        <dbReference type="Proteomes" id="UP000326912"/>
    </source>
</evidence>
<feature type="region of interest" description="Disordered" evidence="9">
    <location>
        <begin position="1"/>
        <end position="24"/>
    </location>
</feature>
<keyword evidence="7" id="KW-0560">Oxidoreductase</keyword>
<dbReference type="EMBL" id="BKZW01000002">
    <property type="protein sequence ID" value="GER90407.1"/>
    <property type="molecule type" value="Genomic_DNA"/>
</dbReference>
<feature type="binding site" evidence="8">
    <location>
        <position position="226"/>
    </location>
    <ligand>
        <name>Mg(2+)</name>
        <dbReference type="ChEBI" id="CHEBI:18420"/>
    </ligand>
</feature>
<evidence type="ECO:0000256" key="7">
    <source>
        <dbReference type="PIRNR" id="PIRNR000156"/>
    </source>
</evidence>
<dbReference type="GO" id="GO:0004739">
    <property type="term" value="F:pyruvate dehydrogenase (acetyl-transferring) activity"/>
    <property type="evidence" value="ECO:0007669"/>
    <property type="project" value="UniProtKB-EC"/>
</dbReference>
<comment type="cofactor">
    <cofactor evidence="2 7">
        <name>thiamine diphosphate</name>
        <dbReference type="ChEBI" id="CHEBI:58937"/>
    </cofactor>
</comment>
<comment type="function">
    <text evidence="7">Component of the pyruvate dehydrogenase (PDH) complex, that catalyzes the overall conversion of pyruvate to acetyl-CoA and CO(2).</text>
</comment>
<dbReference type="InterPro" id="IPR005474">
    <property type="entry name" value="Transketolase_N"/>
</dbReference>
<evidence type="ECO:0000256" key="4">
    <source>
        <dbReference type="ARBA" id="ARBA00017172"/>
    </source>
</evidence>
<comment type="caution">
    <text evidence="11">The sequence shown here is derived from an EMBL/GenBank/DDBJ whole genome shotgun (WGS) entry which is preliminary data.</text>
</comment>
<comment type="cofactor">
    <cofactor evidence="1 8">
        <name>Mg(2+)</name>
        <dbReference type="ChEBI" id="CHEBI:18420"/>
    </cofactor>
</comment>
<feature type="binding site" evidence="8">
    <location>
        <position position="196"/>
    </location>
    <ligand>
        <name>Mg(2+)</name>
        <dbReference type="ChEBI" id="CHEBI:18420"/>
    </ligand>
</feature>
<evidence type="ECO:0000256" key="2">
    <source>
        <dbReference type="ARBA" id="ARBA00001964"/>
    </source>
</evidence>
<dbReference type="PIRSF" id="PIRSF000156">
    <property type="entry name" value="Pyruvate_dh_E1"/>
    <property type="match status" value="1"/>
</dbReference>
<keyword evidence="12" id="KW-1185">Reference proteome</keyword>
<keyword evidence="8" id="KW-0479">Metal-binding</keyword>
<sequence length="830" mass="90954">MAYMQREVSNAATNGSTKKKHKPLAPTVATTAAMEQQRAILQADEYHVLDTIQQRVLWLSTWMIHHANAIRPNPDDLKVGGHQASSASMVTILTALYFHYLNAEDQVSVKPHASPAYHAIQYLLGNLDKSYLPTLRAYKGLQAYPSRTKDPDPVDFSTGSVGLGAVAPAFAAVAQRYAQKHFQNVTPQRFVAIIGDAELDEGSIWEAIIDETIQGAGNVLLIVDLNRQSLDRIVSGVHTTQIKQLFAAAGWQTLEAKYGRQLQKVFAQPGGEALRQRIDEMSNEEYQSLLRRPGADIRVRLTHPTGLNGPENPEIAKALNDTPDENLHGLLANLGGHDLNTLLQAFEQADQCQDAPTVLFAYTIKGWGLPFAGDSMNHSMHLSSEQVRQFQEDLGIASGQEWEAFAPQTAEGRWCRQRSELLRRDQLQAAPLITPDAIPTSLDLSFPGKTSTQEALGRVLPQLVGLAGVGERIVTTAPDVAISTHLSAWVNKTGVFSPTQHPDYQEDMQRALRWQPNPSGQHIELGISEMNLFMLLGQLGLSYEHSGQLLFPIGTVYDPFVCRGLDALIYGLYNHSKMIFAGTPAGVSLSSEGGAHQSTVTASLGIELPELHYYEPAFACEVEWILLAALRECCDRSEGRSTYLRLSTKKIEQKLLEPALARLGKETLRQQVLDGGYRLLEGHELVPDAQDNEMVQVIATGAMVPEALLAAQRLAREGIAANVIHLTSPKRVFSMLTALRNAQRRGQPAPTETAHLHTLFPKAERHIPLITIQDASAHSLAFISSIYGTPCIPLGVDEFGQSGSLNDLYQQVGISVEDIVAASYAALELD</sequence>
<reference evidence="11 12" key="1">
    <citation type="submission" date="2019-10" db="EMBL/GenBank/DDBJ databases">
        <title>Dictyobacter vulcani sp. nov., within the class Ktedonobacteria, isolated from soil of volcanic Mt. Zao.</title>
        <authorList>
            <person name="Zheng Y."/>
            <person name="Wang C.M."/>
            <person name="Sakai Y."/>
            <person name="Abe K."/>
            <person name="Yokota A."/>
            <person name="Yabe S."/>
        </authorList>
    </citation>
    <scope>NUCLEOTIDE SEQUENCE [LARGE SCALE GENOMIC DNA]</scope>
    <source>
        <strain evidence="11 12">W12</strain>
    </source>
</reference>
<proteinExistence type="inferred from homology"/>
<keyword evidence="5 7" id="KW-0786">Thiamine pyrophosphate</keyword>
<dbReference type="InterPro" id="IPR005475">
    <property type="entry name" value="Transketolase-like_Pyr-bd"/>
</dbReference>
<dbReference type="InterPro" id="IPR051157">
    <property type="entry name" value="PDH/Transketolase"/>
</dbReference>
<comment type="catalytic activity">
    <reaction evidence="6 7">
        <text>N(6)-[(R)-lipoyl]-L-lysyl-[protein] + pyruvate + H(+) = N(6)-[(R)-S(8)-acetyldihydrolipoyl]-L-lysyl-[protein] + CO2</text>
        <dbReference type="Rhea" id="RHEA:19189"/>
        <dbReference type="Rhea" id="RHEA-COMP:10474"/>
        <dbReference type="Rhea" id="RHEA-COMP:10478"/>
        <dbReference type="ChEBI" id="CHEBI:15361"/>
        <dbReference type="ChEBI" id="CHEBI:15378"/>
        <dbReference type="ChEBI" id="CHEBI:16526"/>
        <dbReference type="ChEBI" id="CHEBI:83099"/>
        <dbReference type="ChEBI" id="CHEBI:83111"/>
        <dbReference type="EC" id="1.2.4.1"/>
    </reaction>
</comment>
<dbReference type="PANTHER" id="PTHR43825:SF4">
    <property type="entry name" value="PYRUVATE DEHYDROGENASE E1 COMPONENT"/>
    <property type="match status" value="1"/>
</dbReference>
<evidence type="ECO:0000256" key="9">
    <source>
        <dbReference type="SAM" id="MobiDB-lite"/>
    </source>
</evidence>
<dbReference type="InterPro" id="IPR041621">
    <property type="entry name" value="PDH_E1_M"/>
</dbReference>
<evidence type="ECO:0000259" key="10">
    <source>
        <dbReference type="SMART" id="SM00861"/>
    </source>
</evidence>
<keyword evidence="8" id="KW-0460">Magnesium</keyword>
<comment type="similarity">
    <text evidence="3">Belongs to the transketolase family.</text>
</comment>
<protein>
    <recommendedName>
        <fullName evidence="4 7">Pyruvate dehydrogenase E1 component</fullName>
        <ecNumber evidence="7">1.2.4.1</ecNumber>
    </recommendedName>
</protein>
<dbReference type="SUPFAM" id="SSF52518">
    <property type="entry name" value="Thiamin diphosphate-binding fold (THDP-binding)"/>
    <property type="match status" value="2"/>
</dbReference>
<dbReference type="Gene3D" id="3.40.50.920">
    <property type="match status" value="1"/>
</dbReference>
<dbReference type="GO" id="GO:0046872">
    <property type="term" value="F:metal ion binding"/>
    <property type="evidence" value="ECO:0007669"/>
    <property type="project" value="UniProtKB-KW"/>
</dbReference>
<evidence type="ECO:0000256" key="3">
    <source>
        <dbReference type="ARBA" id="ARBA00007131"/>
    </source>
</evidence>
<keyword evidence="7" id="KW-0670">Pyruvate</keyword>
<dbReference type="SMART" id="SM00861">
    <property type="entry name" value="Transket_pyr"/>
    <property type="match status" value="1"/>
</dbReference>
<dbReference type="InterPro" id="IPR055152">
    <property type="entry name" value="Transketolase-like_C_2"/>
</dbReference>
<organism evidence="11 12">
    <name type="scientific">Dictyobacter vulcani</name>
    <dbReference type="NCBI Taxonomy" id="2607529"/>
    <lineage>
        <taxon>Bacteria</taxon>
        <taxon>Bacillati</taxon>
        <taxon>Chloroflexota</taxon>
        <taxon>Ktedonobacteria</taxon>
        <taxon>Ktedonobacterales</taxon>
        <taxon>Dictyobacteraceae</taxon>
        <taxon>Dictyobacter</taxon>
    </lineage>
</organism>
<evidence type="ECO:0000256" key="1">
    <source>
        <dbReference type="ARBA" id="ARBA00001946"/>
    </source>
</evidence>
<dbReference type="Gene3D" id="3.40.50.970">
    <property type="match status" value="2"/>
</dbReference>
<evidence type="ECO:0000256" key="5">
    <source>
        <dbReference type="ARBA" id="ARBA00023052"/>
    </source>
</evidence>
<dbReference type="Proteomes" id="UP000326912">
    <property type="component" value="Unassembled WGS sequence"/>
</dbReference>
<dbReference type="EC" id="1.2.4.1" evidence="7"/>
<feature type="domain" description="Transketolase-like pyrimidine-binding" evidence="10">
    <location>
        <begin position="450"/>
        <end position="653"/>
    </location>
</feature>
<feature type="compositionally biased region" description="Polar residues" evidence="9">
    <location>
        <begin position="7"/>
        <end position="16"/>
    </location>
</feature>
<dbReference type="PANTHER" id="PTHR43825">
    <property type="entry name" value="PYRUVATE DEHYDROGENASE E1 COMPONENT"/>
    <property type="match status" value="1"/>
</dbReference>
<dbReference type="Pfam" id="PF17831">
    <property type="entry name" value="PDH_E1_M"/>
    <property type="match status" value="1"/>
</dbReference>
<dbReference type="InterPro" id="IPR029061">
    <property type="entry name" value="THDP-binding"/>
</dbReference>
<dbReference type="Pfam" id="PF22613">
    <property type="entry name" value="Transketolase_C_1"/>
    <property type="match status" value="1"/>
</dbReference>
<gene>
    <name evidence="11" type="ORF">KDW_45690</name>
</gene>
<evidence type="ECO:0000313" key="11">
    <source>
        <dbReference type="EMBL" id="GER90407.1"/>
    </source>
</evidence>
<name>A0A5J4KV68_9CHLR</name>
<dbReference type="Pfam" id="PF00456">
    <property type="entry name" value="Transketolase_N"/>
    <property type="match status" value="1"/>
</dbReference>
<evidence type="ECO:0000256" key="6">
    <source>
        <dbReference type="ARBA" id="ARBA00051231"/>
    </source>
</evidence>
<dbReference type="AlphaFoldDB" id="A0A5J4KV68"/>